<evidence type="ECO:0000256" key="1">
    <source>
        <dbReference type="SAM" id="Phobius"/>
    </source>
</evidence>
<feature type="transmembrane region" description="Helical" evidence="1">
    <location>
        <begin position="61"/>
        <end position="82"/>
    </location>
</feature>
<keyword evidence="3" id="KW-1185">Reference proteome</keyword>
<dbReference type="RefSeq" id="WP_345638002.1">
    <property type="nucleotide sequence ID" value="NZ_BAABJQ010000037.1"/>
</dbReference>
<name>A0ABP9SQM5_9ACTN</name>
<proteinExistence type="predicted"/>
<protein>
    <recommendedName>
        <fullName evidence="4">Integral membrane protein</fullName>
    </recommendedName>
</protein>
<dbReference type="Proteomes" id="UP001501570">
    <property type="component" value="Unassembled WGS sequence"/>
</dbReference>
<accession>A0ABP9SQM5</accession>
<evidence type="ECO:0000313" key="2">
    <source>
        <dbReference type="EMBL" id="GAA5199494.1"/>
    </source>
</evidence>
<feature type="transmembrane region" description="Helical" evidence="1">
    <location>
        <begin position="20"/>
        <end position="41"/>
    </location>
</feature>
<organism evidence="2 3">
    <name type="scientific">Rugosimonospora acidiphila</name>
    <dbReference type="NCBI Taxonomy" id="556531"/>
    <lineage>
        <taxon>Bacteria</taxon>
        <taxon>Bacillati</taxon>
        <taxon>Actinomycetota</taxon>
        <taxon>Actinomycetes</taxon>
        <taxon>Micromonosporales</taxon>
        <taxon>Micromonosporaceae</taxon>
        <taxon>Rugosimonospora</taxon>
    </lineage>
</organism>
<gene>
    <name evidence="2" type="ORF">GCM10023322_75260</name>
</gene>
<keyword evidence="1" id="KW-0472">Membrane</keyword>
<dbReference type="EMBL" id="BAABJQ010000037">
    <property type="protein sequence ID" value="GAA5199494.1"/>
    <property type="molecule type" value="Genomic_DNA"/>
</dbReference>
<keyword evidence="1" id="KW-1133">Transmembrane helix</keyword>
<keyword evidence="1" id="KW-0812">Transmembrane</keyword>
<comment type="caution">
    <text evidence="2">The sequence shown here is derived from an EMBL/GenBank/DDBJ whole genome shotgun (WGS) entry which is preliminary data.</text>
</comment>
<evidence type="ECO:0000313" key="3">
    <source>
        <dbReference type="Proteomes" id="UP001501570"/>
    </source>
</evidence>
<sequence length="112" mass="11659">MGHIDDDPETRPGSTAVTTVLWLLGLMWLVGCVVLLGGSFFTGLRVEGEPSDDDIYHQGMYLIALALVGVGLPAVAGLVAALTGARQDRHRAVRVRAGGVLPGHGGRCVGRA</sequence>
<reference evidence="3" key="1">
    <citation type="journal article" date="2019" name="Int. J. Syst. Evol. Microbiol.">
        <title>The Global Catalogue of Microorganisms (GCM) 10K type strain sequencing project: providing services to taxonomists for standard genome sequencing and annotation.</title>
        <authorList>
            <consortium name="The Broad Institute Genomics Platform"/>
            <consortium name="The Broad Institute Genome Sequencing Center for Infectious Disease"/>
            <person name="Wu L."/>
            <person name="Ma J."/>
        </authorList>
    </citation>
    <scope>NUCLEOTIDE SEQUENCE [LARGE SCALE GENOMIC DNA]</scope>
    <source>
        <strain evidence="3">JCM 18304</strain>
    </source>
</reference>
<evidence type="ECO:0008006" key="4">
    <source>
        <dbReference type="Google" id="ProtNLM"/>
    </source>
</evidence>